<dbReference type="Pfam" id="PF13912">
    <property type="entry name" value="zf-C2H2_6"/>
    <property type="match status" value="1"/>
</dbReference>
<evidence type="ECO:0000256" key="3">
    <source>
        <dbReference type="ARBA" id="ARBA00022771"/>
    </source>
</evidence>
<dbReference type="STRING" id="544712.C6HTF1"/>
<dbReference type="PANTHER" id="PTHR24379:SF121">
    <property type="entry name" value="C2H2-TYPE DOMAIN-CONTAINING PROTEIN"/>
    <property type="match status" value="1"/>
</dbReference>
<proteinExistence type="predicted"/>
<sequence length="284" mass="31989">MYECETCTRAFYSQSACNQHMNDTNHWAPVYECETCTREFSSEHAVNQHMNALGHRKPKVPCETCNIKFYTQGQADKHMKANGHYKNYCGACDIRFSSPNALKMHLNSKVHRGSNVSCPFCKGAYTSASGVSHHLERGACPRAPNLNRESILRAVRDRDPHGVITNRQIEWHGESSVEYLATDHAYNGSFWECYICHRQFNSKGALTSHVNSPAHQQKVYRCPNSKGKCGKQFTTLAALFNHLESESCAFLRFENVQRHVSEKVFLVVGVGRGRGGKSIVLARG</sequence>
<reference evidence="8" key="1">
    <citation type="submission" date="2009-05" db="EMBL/GenBank/DDBJ databases">
        <title>The genome sequence of Ajellomyces capsulatus strain H143.</title>
        <authorList>
            <person name="Champion M."/>
            <person name="Cuomo C.A."/>
            <person name="Ma L.-J."/>
            <person name="Henn M.R."/>
            <person name="Sil A."/>
            <person name="Goldman B."/>
            <person name="Young S.K."/>
            <person name="Kodira C.D."/>
            <person name="Zeng Q."/>
            <person name="Koehrsen M."/>
            <person name="Alvarado L."/>
            <person name="Berlin A.M."/>
            <person name="Borenstein D."/>
            <person name="Chen Z."/>
            <person name="Engels R."/>
            <person name="Freedman E."/>
            <person name="Gellesch M."/>
            <person name="Goldberg J."/>
            <person name="Griggs A."/>
            <person name="Gujja S."/>
            <person name="Heiman D.I."/>
            <person name="Hepburn T.A."/>
            <person name="Howarth C."/>
            <person name="Jen D."/>
            <person name="Larson L."/>
            <person name="Lewis B."/>
            <person name="Mehta T."/>
            <person name="Park D."/>
            <person name="Pearson M."/>
            <person name="Roberts A."/>
            <person name="Saif S."/>
            <person name="Shea T.D."/>
            <person name="Shenoy N."/>
            <person name="Sisk P."/>
            <person name="Stolte C."/>
            <person name="Sykes S."/>
            <person name="Walk T."/>
            <person name="White J."/>
            <person name="Yandava C."/>
            <person name="Klein B."/>
            <person name="McEwen J.G."/>
            <person name="Puccia R."/>
            <person name="Goldman G.H."/>
            <person name="Felipe M.S."/>
            <person name="Nino-Vega G."/>
            <person name="San-Blas G."/>
            <person name="Taylor J.W."/>
            <person name="Mendoza L."/>
            <person name="Galagan J.E."/>
            <person name="Nusbaum C."/>
            <person name="Birren B.W."/>
        </authorList>
    </citation>
    <scope>NUCLEOTIDE SEQUENCE [LARGE SCALE GENOMIC DNA]</scope>
    <source>
        <strain evidence="8">H143</strain>
    </source>
</reference>
<evidence type="ECO:0000313" key="8">
    <source>
        <dbReference type="Proteomes" id="UP000002624"/>
    </source>
</evidence>
<name>C6HTF1_AJECH</name>
<feature type="domain" description="C2H2-type" evidence="6">
    <location>
        <begin position="191"/>
        <end position="215"/>
    </location>
</feature>
<dbReference type="InterPro" id="IPR013087">
    <property type="entry name" value="Znf_C2H2_type"/>
</dbReference>
<protein>
    <recommendedName>
        <fullName evidence="6">C2H2-type domain-containing protein</fullName>
    </recommendedName>
</protein>
<dbReference type="GO" id="GO:0008270">
    <property type="term" value="F:zinc ion binding"/>
    <property type="evidence" value="ECO:0007669"/>
    <property type="project" value="UniProtKB-KW"/>
</dbReference>
<dbReference type="VEuPathDB" id="FungiDB:HCDG_09482"/>
<dbReference type="Proteomes" id="UP000002624">
    <property type="component" value="Unassembled WGS sequence"/>
</dbReference>
<dbReference type="InterPro" id="IPR036236">
    <property type="entry name" value="Znf_C2H2_sf"/>
</dbReference>
<gene>
    <name evidence="7" type="ORF">HCDG_09482</name>
</gene>
<dbReference type="Pfam" id="PF00096">
    <property type="entry name" value="zf-C2H2"/>
    <property type="match status" value="1"/>
</dbReference>
<evidence type="ECO:0000256" key="5">
    <source>
        <dbReference type="PROSITE-ProRule" id="PRU00042"/>
    </source>
</evidence>
<dbReference type="eggNOG" id="KOG1721">
    <property type="taxonomic scope" value="Eukaryota"/>
</dbReference>
<evidence type="ECO:0000259" key="6">
    <source>
        <dbReference type="PROSITE" id="PS50157"/>
    </source>
</evidence>
<dbReference type="HOGENOM" id="CLU_075838_0_0_1"/>
<evidence type="ECO:0000313" key="7">
    <source>
        <dbReference type="EMBL" id="EER36429.1"/>
    </source>
</evidence>
<dbReference type="PROSITE" id="PS00028">
    <property type="entry name" value="ZINC_FINGER_C2H2_1"/>
    <property type="match status" value="4"/>
</dbReference>
<dbReference type="InterPro" id="IPR022755">
    <property type="entry name" value="Znf_C2H2_jaz"/>
</dbReference>
<dbReference type="PROSITE" id="PS50157">
    <property type="entry name" value="ZINC_FINGER_C2H2_2"/>
    <property type="match status" value="5"/>
</dbReference>
<dbReference type="Pfam" id="PF12874">
    <property type="entry name" value="zf-met"/>
    <property type="match status" value="2"/>
</dbReference>
<dbReference type="PANTHER" id="PTHR24379">
    <property type="entry name" value="KRAB AND ZINC FINGER DOMAIN-CONTAINING"/>
    <property type="match status" value="1"/>
</dbReference>
<feature type="domain" description="C2H2-type" evidence="6">
    <location>
        <begin position="220"/>
        <end position="264"/>
    </location>
</feature>
<dbReference type="GO" id="GO:0003676">
    <property type="term" value="F:nucleic acid binding"/>
    <property type="evidence" value="ECO:0007669"/>
    <property type="project" value="InterPro"/>
</dbReference>
<keyword evidence="1" id="KW-0479">Metal-binding</keyword>
<feature type="domain" description="C2H2-type" evidence="6">
    <location>
        <begin position="31"/>
        <end position="60"/>
    </location>
</feature>
<dbReference type="EMBL" id="GG692441">
    <property type="protein sequence ID" value="EER36429.1"/>
    <property type="molecule type" value="Genomic_DNA"/>
</dbReference>
<keyword evidence="2" id="KW-0677">Repeat</keyword>
<evidence type="ECO:0000256" key="1">
    <source>
        <dbReference type="ARBA" id="ARBA00022723"/>
    </source>
</evidence>
<evidence type="ECO:0000256" key="4">
    <source>
        <dbReference type="ARBA" id="ARBA00022833"/>
    </source>
</evidence>
<keyword evidence="3 5" id="KW-0863">Zinc-finger</keyword>
<dbReference type="AlphaFoldDB" id="C6HTF1"/>
<dbReference type="Gene3D" id="3.30.160.60">
    <property type="entry name" value="Classic Zinc Finger"/>
    <property type="match status" value="3"/>
</dbReference>
<dbReference type="SMART" id="SM00451">
    <property type="entry name" value="ZnF_U1"/>
    <property type="match status" value="2"/>
</dbReference>
<accession>C6HTF1</accession>
<dbReference type="OMA" id="NQHMNAL"/>
<keyword evidence="4" id="KW-0862">Zinc</keyword>
<organism evidence="7 8">
    <name type="scientific">Ajellomyces capsulatus (strain H143)</name>
    <name type="common">Darling's disease fungus</name>
    <name type="synonym">Histoplasma capsulatum</name>
    <dbReference type="NCBI Taxonomy" id="544712"/>
    <lineage>
        <taxon>Eukaryota</taxon>
        <taxon>Fungi</taxon>
        <taxon>Dikarya</taxon>
        <taxon>Ascomycota</taxon>
        <taxon>Pezizomycotina</taxon>
        <taxon>Eurotiomycetes</taxon>
        <taxon>Eurotiomycetidae</taxon>
        <taxon>Onygenales</taxon>
        <taxon>Ajellomycetaceae</taxon>
        <taxon>Histoplasma</taxon>
    </lineage>
</organism>
<evidence type="ECO:0000256" key="2">
    <source>
        <dbReference type="ARBA" id="ARBA00022737"/>
    </source>
</evidence>
<dbReference type="SMART" id="SM00355">
    <property type="entry name" value="ZnF_C2H2"/>
    <property type="match status" value="5"/>
</dbReference>
<feature type="domain" description="C2H2-type" evidence="6">
    <location>
        <begin position="2"/>
        <end position="26"/>
    </location>
</feature>
<dbReference type="SUPFAM" id="SSF57667">
    <property type="entry name" value="beta-beta-alpha zinc fingers"/>
    <property type="match status" value="4"/>
</dbReference>
<dbReference type="OrthoDB" id="6077919at2759"/>
<dbReference type="Pfam" id="PF12171">
    <property type="entry name" value="zf-C2H2_jaz"/>
    <property type="match status" value="1"/>
</dbReference>
<dbReference type="InterPro" id="IPR003604">
    <property type="entry name" value="Matrin/U1-like-C_Znf_C2H2"/>
</dbReference>
<feature type="domain" description="C2H2-type" evidence="6">
    <location>
        <begin position="87"/>
        <end position="116"/>
    </location>
</feature>